<evidence type="ECO:0000256" key="1">
    <source>
        <dbReference type="ARBA" id="ARBA00004496"/>
    </source>
</evidence>
<evidence type="ECO:0000259" key="11">
    <source>
        <dbReference type="PROSITE" id="PS51900"/>
    </source>
</evidence>
<dbReference type="EMBL" id="KY503033">
    <property type="protein sequence ID" value="ASI38028.1"/>
    <property type="molecule type" value="Genomic_DNA"/>
</dbReference>
<dbReference type="GO" id="GO:0007059">
    <property type="term" value="P:chromosome segregation"/>
    <property type="evidence" value="ECO:0007669"/>
    <property type="project" value="UniProtKB-KW"/>
</dbReference>
<proteinExistence type="predicted"/>
<dbReference type="GO" id="GO:0003677">
    <property type="term" value="F:DNA binding"/>
    <property type="evidence" value="ECO:0007669"/>
    <property type="project" value="UniProtKB-UniRule"/>
</dbReference>
<dbReference type="Gene3D" id="1.10.150.130">
    <property type="match status" value="1"/>
</dbReference>
<keyword evidence="8" id="KW-0131">Cell cycle</keyword>
<dbReference type="EMBL" id="KY503035">
    <property type="protein sequence ID" value="ASI38061.1"/>
    <property type="molecule type" value="Genomic_DNA"/>
</dbReference>
<evidence type="ECO:0000256" key="5">
    <source>
        <dbReference type="ARBA" id="ARBA00022908"/>
    </source>
</evidence>
<dbReference type="PANTHER" id="PTHR30349:SF77">
    <property type="entry name" value="TYROSINE RECOMBINASE XERC"/>
    <property type="match status" value="1"/>
</dbReference>
<dbReference type="PANTHER" id="PTHR30349">
    <property type="entry name" value="PHAGE INTEGRASE-RELATED"/>
    <property type="match status" value="1"/>
</dbReference>
<keyword evidence="7" id="KW-0233">DNA recombination</keyword>
<dbReference type="InterPro" id="IPR002104">
    <property type="entry name" value="Integrase_catalytic"/>
</dbReference>
<dbReference type="GO" id="GO:0006310">
    <property type="term" value="P:DNA recombination"/>
    <property type="evidence" value="ECO:0007669"/>
    <property type="project" value="UniProtKB-KW"/>
</dbReference>
<evidence type="ECO:0000256" key="3">
    <source>
        <dbReference type="ARBA" id="ARBA00022618"/>
    </source>
</evidence>
<dbReference type="Gene3D" id="1.10.443.10">
    <property type="entry name" value="Intergrase catalytic core"/>
    <property type="match status" value="1"/>
</dbReference>
<evidence type="ECO:0000259" key="10">
    <source>
        <dbReference type="PROSITE" id="PS51898"/>
    </source>
</evidence>
<dbReference type="Pfam" id="PF00589">
    <property type="entry name" value="Phage_integrase"/>
    <property type="match status" value="1"/>
</dbReference>
<dbReference type="SUPFAM" id="SSF56349">
    <property type="entry name" value="DNA breaking-rejoining enzymes"/>
    <property type="match status" value="1"/>
</dbReference>
<keyword evidence="5" id="KW-0229">DNA integration</keyword>
<comment type="subcellular location">
    <subcellularLocation>
        <location evidence="1">Cytoplasm</location>
    </subcellularLocation>
</comment>
<sequence length="364" mass="41136">MPSSTGVQQAALGSVIGAETDAEAVAVWLRAKAARSINTFDSYQREASRLLLWLYEQRLTLSTMNVEDAHSFFKLLACPPARWLRPKKARKAEQLLPTQVISAALSNRSIAHARTILSQLFAYLQDAGYLQRNVFRLSAKPQVLVETEPTRLLDLDSWDWLRSWIEQMPRKSRLDAAHAARCRWMFSVLYHTGIRRHEAAKARMGDFVRRNKSWALRVIGKGHKERFVTINSVLLAELVTYRVSLALDEYPVPGEELPLIASVNGARQSLPMTPRAIALIVTRVSTMASEQCADPHIKAQIEHMTTHWLRHTNATHRLLAGASLETTQDELGHADPRTTRIYAKTADTRRLDDAEKLAALKPRH</sequence>
<feature type="domain" description="Core-binding (CB)" evidence="11">
    <location>
        <begin position="19"/>
        <end position="125"/>
    </location>
</feature>
<evidence type="ECO:0000256" key="8">
    <source>
        <dbReference type="ARBA" id="ARBA00023306"/>
    </source>
</evidence>
<accession>A0A220IT43</accession>
<dbReference type="GO" id="GO:0015074">
    <property type="term" value="P:DNA integration"/>
    <property type="evidence" value="ECO:0007669"/>
    <property type="project" value="UniProtKB-KW"/>
</dbReference>
<evidence type="ECO:0000256" key="9">
    <source>
        <dbReference type="PROSITE-ProRule" id="PRU01248"/>
    </source>
</evidence>
<dbReference type="InterPro" id="IPR013762">
    <property type="entry name" value="Integrase-like_cat_sf"/>
</dbReference>
<evidence type="ECO:0000256" key="2">
    <source>
        <dbReference type="ARBA" id="ARBA00022490"/>
    </source>
</evidence>
<dbReference type="InterPro" id="IPR044068">
    <property type="entry name" value="CB"/>
</dbReference>
<keyword evidence="6 9" id="KW-0238">DNA-binding</keyword>
<evidence type="ECO:0000313" key="12">
    <source>
        <dbReference type="EMBL" id="ASI38028.1"/>
    </source>
</evidence>
<dbReference type="GO" id="GO:0051301">
    <property type="term" value="P:cell division"/>
    <property type="evidence" value="ECO:0007669"/>
    <property type="project" value="UniProtKB-KW"/>
</dbReference>
<dbReference type="InterPro" id="IPR011010">
    <property type="entry name" value="DNA_brk_join_enz"/>
</dbReference>
<feature type="domain" description="Tyr recombinase" evidence="10">
    <location>
        <begin position="148"/>
        <end position="356"/>
    </location>
</feature>
<name>A0A220IT43_PSEFL</name>
<dbReference type="PROSITE" id="PS51900">
    <property type="entry name" value="CB"/>
    <property type="match status" value="1"/>
</dbReference>
<dbReference type="InterPro" id="IPR050090">
    <property type="entry name" value="Tyrosine_recombinase_XerCD"/>
</dbReference>
<evidence type="ECO:0000256" key="6">
    <source>
        <dbReference type="ARBA" id="ARBA00023125"/>
    </source>
</evidence>
<dbReference type="PROSITE" id="PS51898">
    <property type="entry name" value="TYR_RECOMBINASE"/>
    <property type="match status" value="1"/>
</dbReference>
<evidence type="ECO:0000256" key="4">
    <source>
        <dbReference type="ARBA" id="ARBA00022829"/>
    </source>
</evidence>
<keyword evidence="4" id="KW-0159">Chromosome partition</keyword>
<organism evidence="12">
    <name type="scientific">Pseudomonas fluorescens</name>
    <dbReference type="NCBI Taxonomy" id="294"/>
    <lineage>
        <taxon>Bacteria</taxon>
        <taxon>Pseudomonadati</taxon>
        <taxon>Pseudomonadota</taxon>
        <taxon>Gammaproteobacteria</taxon>
        <taxon>Pseudomonadales</taxon>
        <taxon>Pseudomonadaceae</taxon>
        <taxon>Pseudomonas</taxon>
    </lineage>
</organism>
<keyword evidence="3" id="KW-0132">Cell division</keyword>
<dbReference type="GO" id="GO:0005737">
    <property type="term" value="C:cytoplasm"/>
    <property type="evidence" value="ECO:0007669"/>
    <property type="project" value="UniProtKB-SubCell"/>
</dbReference>
<evidence type="ECO:0000256" key="7">
    <source>
        <dbReference type="ARBA" id="ARBA00023172"/>
    </source>
</evidence>
<dbReference type="AlphaFoldDB" id="A0A220IT43"/>
<protein>
    <submittedName>
        <fullName evidence="12">Putative integrase family protein</fullName>
    </submittedName>
</protein>
<reference evidence="12" key="1">
    <citation type="submission" date="2017-01" db="EMBL/GenBank/DDBJ databases">
        <title>IS1411 activates the second repA gene of the plasmid pG20 in Pseudomonas fluorescens PC20.</title>
        <authorList>
            <person name="Naanuri E."/>
            <person name="Heinaru E."/>
            <person name="Joesaar M."/>
            <person name="Heinaru A."/>
        </authorList>
    </citation>
    <scope>NUCLEOTIDE SEQUENCE</scope>
    <source>
        <strain evidence="12">PC24</strain>
    </source>
</reference>
<dbReference type="InterPro" id="IPR010998">
    <property type="entry name" value="Integrase_recombinase_N"/>
</dbReference>
<keyword evidence="2" id="KW-0963">Cytoplasm</keyword>